<keyword evidence="1" id="KW-0808">Transferase</keyword>
<evidence type="ECO:0000313" key="1">
    <source>
        <dbReference type="EMBL" id="SDZ09230.1"/>
    </source>
</evidence>
<dbReference type="OrthoDB" id="9771846at2"/>
<organism evidence="1 2">
    <name type="scientific">Geodermatophilus africanus</name>
    <dbReference type="NCBI Taxonomy" id="1137993"/>
    <lineage>
        <taxon>Bacteria</taxon>
        <taxon>Bacillati</taxon>
        <taxon>Actinomycetota</taxon>
        <taxon>Actinomycetes</taxon>
        <taxon>Geodermatophilales</taxon>
        <taxon>Geodermatophilaceae</taxon>
        <taxon>Geodermatophilus</taxon>
    </lineage>
</organism>
<sequence>MIVFCAGTSFEGIAGTDVHMARQLSRHAPVLYVDPPMPVKPGRRGLVDGRRGPVLRQVSDGLFRLTPRSVPGHTRRFVDRTTSRLVRRQIEDAVRTLDRPVHAVVVATLEDLLKVCDAPRRIFYGTDDYVAGAELMGLRRSALMRAEMRQLSKATDVVAVSPCLRDRWAGGGRSPVLITNGCDVDTFSYTDTAPRPRDLQLTGPIAGVVGHINSRTNIDMLAAVAASGMSLLLIGPVDRRFAPDRMRNLLQQPNVQTVGQKPFAELPGYLGAIDVGLTPYADTPFNRASFPLKTLEYLAAGRPVVSTDLPATRWLDTDLITMAEKPTSFADAVVHAVADARDPALTEQRRKFAAQHSWERRAGALMQFLDDAGTT</sequence>
<dbReference type="EMBL" id="FNOT01000020">
    <property type="protein sequence ID" value="SDZ09230.1"/>
    <property type="molecule type" value="Genomic_DNA"/>
</dbReference>
<dbReference type="GO" id="GO:0016740">
    <property type="term" value="F:transferase activity"/>
    <property type="evidence" value="ECO:0007669"/>
    <property type="project" value="UniProtKB-KW"/>
</dbReference>
<protein>
    <submittedName>
        <fullName evidence="1">Glycosyltransferase involved in cell wall bisynthesis</fullName>
    </submittedName>
</protein>
<dbReference type="PANTHER" id="PTHR12526">
    <property type="entry name" value="GLYCOSYLTRANSFERASE"/>
    <property type="match status" value="1"/>
</dbReference>
<dbReference type="AlphaFoldDB" id="A0A1H3Q7J1"/>
<accession>A0A1H3Q7J1</accession>
<dbReference type="Proteomes" id="UP000198921">
    <property type="component" value="Unassembled WGS sequence"/>
</dbReference>
<keyword evidence="2" id="KW-1185">Reference proteome</keyword>
<dbReference type="Gene3D" id="3.40.50.2000">
    <property type="entry name" value="Glycogen Phosphorylase B"/>
    <property type="match status" value="1"/>
</dbReference>
<gene>
    <name evidence="1" type="ORF">SAMN05660209_04641</name>
</gene>
<dbReference type="STRING" id="1137993.SAMN05660209_04641"/>
<proteinExistence type="predicted"/>
<evidence type="ECO:0000313" key="2">
    <source>
        <dbReference type="Proteomes" id="UP000198921"/>
    </source>
</evidence>
<dbReference type="Pfam" id="PF13692">
    <property type="entry name" value="Glyco_trans_1_4"/>
    <property type="match status" value="1"/>
</dbReference>
<dbReference type="SUPFAM" id="SSF53756">
    <property type="entry name" value="UDP-Glycosyltransferase/glycogen phosphorylase"/>
    <property type="match status" value="1"/>
</dbReference>
<name>A0A1H3Q7J1_9ACTN</name>
<reference evidence="2" key="1">
    <citation type="submission" date="2016-10" db="EMBL/GenBank/DDBJ databases">
        <authorList>
            <person name="Varghese N."/>
            <person name="Submissions S."/>
        </authorList>
    </citation>
    <scope>NUCLEOTIDE SEQUENCE [LARGE SCALE GENOMIC DNA]</scope>
    <source>
        <strain evidence="2">DSM 45422</strain>
    </source>
</reference>